<feature type="non-terminal residue" evidence="1">
    <location>
        <position position="80"/>
    </location>
</feature>
<reference evidence="1" key="1">
    <citation type="submission" date="2014-05" db="EMBL/GenBank/DDBJ databases">
        <title>The transcriptome of the halophilic microalga Tetraselmis sp. GSL018 isolated from the Great Salt Lake, Utah.</title>
        <authorList>
            <person name="Jinkerson R.E."/>
            <person name="D'Adamo S."/>
            <person name="Posewitz M.C."/>
        </authorList>
    </citation>
    <scope>NUCLEOTIDE SEQUENCE</scope>
    <source>
        <strain evidence="1">GSL018</strain>
    </source>
</reference>
<gene>
    <name evidence="1" type="ORF">TSPGSL018_18864</name>
</gene>
<name>A0A061RVN3_9CHLO</name>
<accession>A0A061RVN3</accession>
<sequence>WRWYRDAADGGGAVSPLCLHQGPASGIGALSSPPPSPPDLQSRERVALPALLPQPTALHSLLHSASASAGTGRVRSSLSA</sequence>
<dbReference type="AlphaFoldDB" id="A0A061RVN3"/>
<protein>
    <submittedName>
        <fullName evidence="1">Uncharacterized protein</fullName>
    </submittedName>
</protein>
<organism evidence="1">
    <name type="scientific">Tetraselmis sp. GSL018</name>
    <dbReference type="NCBI Taxonomy" id="582737"/>
    <lineage>
        <taxon>Eukaryota</taxon>
        <taxon>Viridiplantae</taxon>
        <taxon>Chlorophyta</taxon>
        <taxon>core chlorophytes</taxon>
        <taxon>Chlorodendrophyceae</taxon>
        <taxon>Chlorodendrales</taxon>
        <taxon>Chlorodendraceae</taxon>
        <taxon>Tetraselmis</taxon>
    </lineage>
</organism>
<proteinExistence type="predicted"/>
<dbReference type="EMBL" id="GBEZ01008608">
    <property type="protein sequence ID" value="JAC76942.1"/>
    <property type="molecule type" value="Transcribed_RNA"/>
</dbReference>
<feature type="non-terminal residue" evidence="1">
    <location>
        <position position="1"/>
    </location>
</feature>
<evidence type="ECO:0000313" key="1">
    <source>
        <dbReference type="EMBL" id="JAC76942.1"/>
    </source>
</evidence>